<dbReference type="PANTHER" id="PTHR31645">
    <property type="entry name" value="OLIGOPEPTIDE TRANSPORTER YGL114W-RELATED"/>
    <property type="match status" value="1"/>
</dbReference>
<dbReference type="InterPro" id="IPR045035">
    <property type="entry name" value="YSL-like"/>
</dbReference>
<dbReference type="PANTHER" id="PTHR31645:SF0">
    <property type="entry name" value="OLIGOPEPTIDE TRANSPORTER YGL114W-RELATED"/>
    <property type="match status" value="1"/>
</dbReference>
<evidence type="ECO:0000256" key="1">
    <source>
        <dbReference type="ARBA" id="ARBA00004141"/>
    </source>
</evidence>
<dbReference type="InterPro" id="IPR004813">
    <property type="entry name" value="OPT"/>
</dbReference>
<dbReference type="EMBL" id="LRQT01000001">
    <property type="protein sequence ID" value="KXA65638.1"/>
    <property type="molecule type" value="Genomic_DNA"/>
</dbReference>
<dbReference type="PATRIC" id="fig|39777.7.peg.4"/>
<dbReference type="STRING" id="39777.B7L28_01885"/>
<evidence type="ECO:0000256" key="4">
    <source>
        <dbReference type="ARBA" id="ARBA00022989"/>
    </source>
</evidence>
<keyword evidence="2" id="KW-0813">Transport</keyword>
<accession>A0A133S7G5</accession>
<keyword evidence="5" id="KW-0472">Membrane</keyword>
<protein>
    <submittedName>
        <fullName evidence="6">Oligopeptide transporter, OPT family</fullName>
    </submittedName>
</protein>
<keyword evidence="4" id="KW-1133">Transmembrane helix</keyword>
<dbReference type="GO" id="GO:0016020">
    <property type="term" value="C:membrane"/>
    <property type="evidence" value="ECO:0007669"/>
    <property type="project" value="UniProtKB-SubCell"/>
</dbReference>
<evidence type="ECO:0000256" key="2">
    <source>
        <dbReference type="ARBA" id="ARBA00022448"/>
    </source>
</evidence>
<organism evidence="6">
    <name type="scientific">Veillonella atypica</name>
    <dbReference type="NCBI Taxonomy" id="39777"/>
    <lineage>
        <taxon>Bacteria</taxon>
        <taxon>Bacillati</taxon>
        <taxon>Bacillota</taxon>
        <taxon>Negativicutes</taxon>
        <taxon>Veillonellales</taxon>
        <taxon>Veillonellaceae</taxon>
        <taxon>Veillonella</taxon>
    </lineage>
</organism>
<keyword evidence="3" id="KW-0812">Transmembrane</keyword>
<dbReference type="AlphaFoldDB" id="A0A133S7G5"/>
<evidence type="ECO:0000313" key="7">
    <source>
        <dbReference type="Proteomes" id="UP000070226"/>
    </source>
</evidence>
<dbReference type="Proteomes" id="UP000070226">
    <property type="component" value="Unassembled WGS sequence"/>
</dbReference>
<name>A0A133S7G5_9FIRM</name>
<dbReference type="GO" id="GO:0035673">
    <property type="term" value="F:oligopeptide transmembrane transporter activity"/>
    <property type="evidence" value="ECO:0007669"/>
    <property type="project" value="InterPro"/>
</dbReference>
<reference evidence="6 7" key="1">
    <citation type="submission" date="2016-01" db="EMBL/GenBank/DDBJ databases">
        <authorList>
            <person name="Oliw E.H."/>
        </authorList>
    </citation>
    <scope>NUCLEOTIDE SEQUENCE [LARGE SCALE GENOMIC DNA]</scope>
    <source>
        <strain evidence="6 7">CMW7756B</strain>
    </source>
</reference>
<comment type="caution">
    <text evidence="6">The sequence shown here is derived from an EMBL/GenBank/DDBJ whole genome shotgun (WGS) entry which is preliminary data.</text>
</comment>
<gene>
    <name evidence="6" type="ORF">HMPREF3233_00004</name>
</gene>
<evidence type="ECO:0000313" key="6">
    <source>
        <dbReference type="EMBL" id="KXA65638.1"/>
    </source>
</evidence>
<evidence type="ECO:0000256" key="5">
    <source>
        <dbReference type="ARBA" id="ARBA00023136"/>
    </source>
</evidence>
<comment type="subcellular location">
    <subcellularLocation>
        <location evidence="1">Membrane</location>
        <topology evidence="1">Multi-pass membrane protein</topology>
    </subcellularLocation>
</comment>
<dbReference type="Pfam" id="PF03169">
    <property type="entry name" value="OPT"/>
    <property type="match status" value="1"/>
</dbReference>
<dbReference type="NCBIfam" id="TIGR00733">
    <property type="entry name" value="OPT family oligopeptide transporter"/>
    <property type="match status" value="1"/>
</dbReference>
<dbReference type="RefSeq" id="WP_005382148.1">
    <property type="nucleotide sequence ID" value="NZ_CACRUN010000028.1"/>
</dbReference>
<proteinExistence type="predicted"/>
<sequence length="646" mass="69492">MSDETRSIPPVEPVLDPKKDYEEINSYVVFWGLFYAAIFTLAVGYLCLKIGQTVDAFAPVSVLAMGTAVILKRKNAFAETVHIQAIASSSTNTLAGAMFFLPALYIWGVTDVTFTQMAIPIILGGVLGVLLCVMFRRYFVEEMHYVYPFPSGRAAAEVLMSNEGSKAKLMLGSGLIALVYDFILNSLGWWEEVIRTATFKWGAALADQTKLTAAVDTDAALLGLGYFTGLRYAAIIAAGSFFSWFVCIPIVYFLAPEHVMHINGQSVFLADAPIRKVFLDYVRHIGIGMLAMAGIIGLLSMSKVVGSVVKKAVLDIFTSKTTEVNLLRTQRDVPTSWIGAGILLCTVLFAVYFHFMYSESLAQTGVAFLIVLIMSFLLAVVGISSIAYTGTEPVSGMTIFMIIISAVCLTAAGMTGKVGMIAVLMMASFIGTTIGMAGNFMSELKVAHMTGATPKKMEQWQIVGTILCAVLSVGVMILLNGAYGFVGDHALNAPQANAMAAIIEPMMTGGSAQWPLYMAGALFAIILWMVKVPPLAFALGTYLPMEINTPLLVGGLIAYFVQNSTNDKALADLRFSKGSTIASGLVAGGAIGSLFSAVLRIAGIDVFAQEWVETPEATYLSIVMYLLLCAFLYKVAMYIKAKKTAK</sequence>
<dbReference type="InterPro" id="IPR004814">
    <property type="entry name" value="Oligopep_transpt"/>
</dbReference>
<evidence type="ECO:0000256" key="3">
    <source>
        <dbReference type="ARBA" id="ARBA00022692"/>
    </source>
</evidence>